<dbReference type="InterPro" id="IPR053142">
    <property type="entry name" value="PchR_regulatory_protein"/>
</dbReference>
<evidence type="ECO:0000256" key="2">
    <source>
        <dbReference type="ARBA" id="ARBA00023125"/>
    </source>
</evidence>
<keyword evidence="2" id="KW-0238">DNA-binding</keyword>
<dbReference type="InterPro" id="IPR018062">
    <property type="entry name" value="HTH_AraC-typ_CS"/>
</dbReference>
<dbReference type="InterPro" id="IPR018060">
    <property type="entry name" value="HTH_AraC"/>
</dbReference>
<accession>A0A856MQ80</accession>
<dbReference type="PANTHER" id="PTHR47893">
    <property type="entry name" value="REGULATORY PROTEIN PCHR"/>
    <property type="match status" value="1"/>
</dbReference>
<dbReference type="Pfam" id="PF12833">
    <property type="entry name" value="HTH_18"/>
    <property type="match status" value="1"/>
</dbReference>
<feature type="domain" description="HTH araC/xylS-type" evidence="4">
    <location>
        <begin position="225"/>
        <end position="323"/>
    </location>
</feature>
<protein>
    <submittedName>
        <fullName evidence="5">AraC family transcriptional regulator</fullName>
    </submittedName>
</protein>
<organism evidence="5 6">
    <name type="scientific">Brasilonema sennae CENA114</name>
    <dbReference type="NCBI Taxonomy" id="415709"/>
    <lineage>
        <taxon>Bacteria</taxon>
        <taxon>Bacillati</taxon>
        <taxon>Cyanobacteriota</taxon>
        <taxon>Cyanophyceae</taxon>
        <taxon>Nostocales</taxon>
        <taxon>Scytonemataceae</taxon>
        <taxon>Brasilonema</taxon>
        <taxon>Bromeliae group (in: Brasilonema)</taxon>
    </lineage>
</organism>
<dbReference type="PROSITE" id="PS00041">
    <property type="entry name" value="HTH_ARAC_FAMILY_1"/>
    <property type="match status" value="1"/>
</dbReference>
<keyword evidence="6" id="KW-1185">Reference proteome</keyword>
<reference evidence="5 6" key="1">
    <citation type="submission" date="2018-06" db="EMBL/GenBank/DDBJ databases">
        <title>Comparative genomics of Brasilonema spp. strains.</title>
        <authorList>
            <person name="Alvarenga D.O."/>
            <person name="Fiore M.F."/>
            <person name="Varani A.M."/>
        </authorList>
    </citation>
    <scope>NUCLEOTIDE SEQUENCE [LARGE SCALE GENOMIC DNA]</scope>
    <source>
        <strain evidence="5 6">CENA114</strain>
    </source>
</reference>
<dbReference type="SMART" id="SM00342">
    <property type="entry name" value="HTH_ARAC"/>
    <property type="match status" value="1"/>
</dbReference>
<evidence type="ECO:0000256" key="3">
    <source>
        <dbReference type="ARBA" id="ARBA00023163"/>
    </source>
</evidence>
<dbReference type="EMBL" id="CP030118">
    <property type="protein sequence ID" value="QDL12434.1"/>
    <property type="molecule type" value="Genomic_DNA"/>
</dbReference>
<dbReference type="KEGG" id="bsen:DP114_26530"/>
<evidence type="ECO:0000313" key="5">
    <source>
        <dbReference type="EMBL" id="QDL12434.1"/>
    </source>
</evidence>
<keyword evidence="3" id="KW-0804">Transcription</keyword>
<dbReference type="Proteomes" id="UP000503129">
    <property type="component" value="Chromosome"/>
</dbReference>
<dbReference type="InterPro" id="IPR009057">
    <property type="entry name" value="Homeodomain-like_sf"/>
</dbReference>
<sequence length="333" mass="38295">MTHQAYKDLWEKIKETTRHCDPSDPLDVIWKYPQQLGHGYIRCIELREGLEVEIFDCRLRNRLILELPERLDWLKFHFHLFGQHEDKHTNVGNKEYAVYGSGLAPKERNDGPEQRALEVTVLIHPDTLCSFISNPTGQLPTGLQQLIRPIEQECYTRVATVTSAMETVLWQILRCPYRGIPKRIFLESKALELVSLVLDQEIEIHTGDDPTIIQPLKPGTLDRIHYAQTLLQKNLHNPPSLVNLAQQAKLNECTLKRGFRQVFGTTVFGYLHNYRLEQARQLLAIGDMKVAEVAETVGFASRSYFAISFKKKFGLNPKDYQQQNGSVYQSPSP</sequence>
<dbReference type="GO" id="GO:0043565">
    <property type="term" value="F:sequence-specific DNA binding"/>
    <property type="evidence" value="ECO:0007669"/>
    <property type="project" value="InterPro"/>
</dbReference>
<dbReference type="AlphaFoldDB" id="A0A856MQ80"/>
<gene>
    <name evidence="5" type="ORF">DP114_26530</name>
</gene>
<evidence type="ECO:0000256" key="1">
    <source>
        <dbReference type="ARBA" id="ARBA00023015"/>
    </source>
</evidence>
<evidence type="ECO:0000259" key="4">
    <source>
        <dbReference type="PROSITE" id="PS01124"/>
    </source>
</evidence>
<keyword evidence="1" id="KW-0805">Transcription regulation</keyword>
<name>A0A856MQ80_9CYAN</name>
<dbReference type="InterPro" id="IPR020449">
    <property type="entry name" value="Tscrpt_reg_AraC-type_HTH"/>
</dbReference>
<dbReference type="Gene3D" id="1.10.10.60">
    <property type="entry name" value="Homeodomain-like"/>
    <property type="match status" value="2"/>
</dbReference>
<dbReference type="SUPFAM" id="SSF46689">
    <property type="entry name" value="Homeodomain-like"/>
    <property type="match status" value="2"/>
</dbReference>
<proteinExistence type="predicted"/>
<dbReference type="PANTHER" id="PTHR47893:SF1">
    <property type="entry name" value="REGULATORY PROTEIN PCHR"/>
    <property type="match status" value="1"/>
</dbReference>
<evidence type="ECO:0000313" key="6">
    <source>
        <dbReference type="Proteomes" id="UP000503129"/>
    </source>
</evidence>
<dbReference type="PROSITE" id="PS01124">
    <property type="entry name" value="HTH_ARAC_FAMILY_2"/>
    <property type="match status" value="1"/>
</dbReference>
<dbReference type="GO" id="GO:0003700">
    <property type="term" value="F:DNA-binding transcription factor activity"/>
    <property type="evidence" value="ECO:0007669"/>
    <property type="project" value="InterPro"/>
</dbReference>
<dbReference type="PRINTS" id="PR00032">
    <property type="entry name" value="HTHARAC"/>
</dbReference>